<name>A0ABQ9I679_9NEOP</name>
<evidence type="ECO:0000313" key="1">
    <source>
        <dbReference type="EMBL" id="KAJ8892139.1"/>
    </source>
</evidence>
<gene>
    <name evidence="1" type="ORF">PR048_004719</name>
</gene>
<reference evidence="1 2" key="1">
    <citation type="submission" date="2023-02" db="EMBL/GenBank/DDBJ databases">
        <title>LHISI_Scaffold_Assembly.</title>
        <authorList>
            <person name="Stuart O.P."/>
            <person name="Cleave R."/>
            <person name="Magrath M.J.L."/>
            <person name="Mikheyev A.S."/>
        </authorList>
    </citation>
    <scope>NUCLEOTIDE SEQUENCE [LARGE SCALE GENOMIC DNA]</scope>
    <source>
        <strain evidence="1">Daus_M_001</strain>
        <tissue evidence="1">Leg muscle</tissue>
    </source>
</reference>
<organism evidence="1 2">
    <name type="scientific">Dryococelus australis</name>
    <dbReference type="NCBI Taxonomy" id="614101"/>
    <lineage>
        <taxon>Eukaryota</taxon>
        <taxon>Metazoa</taxon>
        <taxon>Ecdysozoa</taxon>
        <taxon>Arthropoda</taxon>
        <taxon>Hexapoda</taxon>
        <taxon>Insecta</taxon>
        <taxon>Pterygota</taxon>
        <taxon>Neoptera</taxon>
        <taxon>Polyneoptera</taxon>
        <taxon>Phasmatodea</taxon>
        <taxon>Verophasmatodea</taxon>
        <taxon>Anareolatae</taxon>
        <taxon>Phasmatidae</taxon>
        <taxon>Eurycanthinae</taxon>
        <taxon>Dryococelus</taxon>
    </lineage>
</organism>
<evidence type="ECO:0000313" key="2">
    <source>
        <dbReference type="Proteomes" id="UP001159363"/>
    </source>
</evidence>
<comment type="caution">
    <text evidence="1">The sequence shown here is derived from an EMBL/GenBank/DDBJ whole genome shotgun (WGS) entry which is preliminary data.</text>
</comment>
<accession>A0ABQ9I679</accession>
<sequence>MFKVLKDEWKQIPAETYRDSEKNLLPVGEGMTQATLDSYNKDPQLLIPLTLNLVNGTKESLEVAAEIKSFYFGNKTISFDTLPQLINVSKRISLENS</sequence>
<keyword evidence="2" id="KW-1185">Reference proteome</keyword>
<proteinExistence type="predicted"/>
<protein>
    <submittedName>
        <fullName evidence="1">Uncharacterized protein</fullName>
    </submittedName>
</protein>
<dbReference type="EMBL" id="JARBHB010000002">
    <property type="protein sequence ID" value="KAJ8892139.1"/>
    <property type="molecule type" value="Genomic_DNA"/>
</dbReference>
<dbReference type="Proteomes" id="UP001159363">
    <property type="component" value="Chromosome 2"/>
</dbReference>